<gene>
    <name evidence="2" type="ORF">LY89DRAFT_493509</name>
</gene>
<dbReference type="GeneID" id="28817640"/>
<keyword evidence="1" id="KW-1133">Transmembrane helix</keyword>
<evidence type="ECO:0000256" key="1">
    <source>
        <dbReference type="SAM" id="Phobius"/>
    </source>
</evidence>
<evidence type="ECO:0000313" key="2">
    <source>
        <dbReference type="EMBL" id="KUJ19532.1"/>
    </source>
</evidence>
<reference evidence="2 3" key="1">
    <citation type="submission" date="2015-10" db="EMBL/GenBank/DDBJ databases">
        <title>Full genome of DAOMC 229536 Phialocephala scopiformis, a fungal endophyte of spruce producing the potent anti-insectan compound rugulosin.</title>
        <authorList>
            <consortium name="DOE Joint Genome Institute"/>
            <person name="Walker A.K."/>
            <person name="Frasz S.L."/>
            <person name="Seifert K.A."/>
            <person name="Miller J.D."/>
            <person name="Mondo S.J."/>
            <person name="Labutti K."/>
            <person name="Lipzen A."/>
            <person name="Dockter R."/>
            <person name="Kennedy M."/>
            <person name="Grigoriev I.V."/>
            <person name="Spatafora J.W."/>
        </authorList>
    </citation>
    <scope>NUCLEOTIDE SEQUENCE [LARGE SCALE GENOMIC DNA]</scope>
    <source>
        <strain evidence="2 3">CBS 120377</strain>
    </source>
</reference>
<feature type="transmembrane region" description="Helical" evidence="1">
    <location>
        <begin position="7"/>
        <end position="29"/>
    </location>
</feature>
<evidence type="ECO:0000313" key="3">
    <source>
        <dbReference type="Proteomes" id="UP000070700"/>
    </source>
</evidence>
<name>A0A194XID6_MOLSC</name>
<accession>A0A194XID6</accession>
<organism evidence="2 3">
    <name type="scientific">Mollisia scopiformis</name>
    <name type="common">Conifer needle endophyte fungus</name>
    <name type="synonym">Phialocephala scopiformis</name>
    <dbReference type="NCBI Taxonomy" id="149040"/>
    <lineage>
        <taxon>Eukaryota</taxon>
        <taxon>Fungi</taxon>
        <taxon>Dikarya</taxon>
        <taxon>Ascomycota</taxon>
        <taxon>Pezizomycotina</taxon>
        <taxon>Leotiomycetes</taxon>
        <taxon>Helotiales</taxon>
        <taxon>Mollisiaceae</taxon>
        <taxon>Mollisia</taxon>
    </lineage>
</organism>
<dbReference type="Proteomes" id="UP000070700">
    <property type="component" value="Unassembled WGS sequence"/>
</dbReference>
<dbReference type="EMBL" id="KQ947411">
    <property type="protein sequence ID" value="KUJ19532.1"/>
    <property type="molecule type" value="Genomic_DNA"/>
</dbReference>
<dbReference type="KEGG" id="psco:LY89DRAFT_493509"/>
<sequence>MRREIEFVTFCYCSVSFLSLSAIVTEILYPRSRLNFLILGFSHDVCGKVCSRRHLRREIVVPGIKMDFDTMNVEFVLVCVTLSGLINRILTYLVHRWCIVFGWYLHCSRLAQIYGAWTGQHLRNIDRSDQWLSSEHDMTLLPFII</sequence>
<keyword evidence="1" id="KW-0472">Membrane</keyword>
<protein>
    <submittedName>
        <fullName evidence="2">Uncharacterized protein</fullName>
    </submittedName>
</protein>
<keyword evidence="3" id="KW-1185">Reference proteome</keyword>
<dbReference type="InParanoid" id="A0A194XID6"/>
<dbReference type="AlphaFoldDB" id="A0A194XID6"/>
<proteinExistence type="predicted"/>
<dbReference type="RefSeq" id="XP_018073887.1">
    <property type="nucleotide sequence ID" value="XM_018207914.1"/>
</dbReference>
<keyword evidence="1" id="KW-0812">Transmembrane</keyword>